<feature type="compositionally biased region" description="Gly residues" evidence="7">
    <location>
        <begin position="210"/>
        <end position="233"/>
    </location>
</feature>
<dbReference type="GO" id="GO:0005886">
    <property type="term" value="C:plasma membrane"/>
    <property type="evidence" value="ECO:0007669"/>
    <property type="project" value="UniProtKB-SubCell"/>
</dbReference>
<protein>
    <submittedName>
        <fullName evidence="11">FtsX-like permease family protein</fullName>
    </submittedName>
</protein>
<evidence type="ECO:0000313" key="12">
    <source>
        <dbReference type="Proteomes" id="UP000317238"/>
    </source>
</evidence>
<name>A0A5C5Y294_9PLAN</name>
<dbReference type="AlphaFoldDB" id="A0A5C5Y294"/>
<keyword evidence="3 8" id="KW-0812">Transmembrane</keyword>
<evidence type="ECO:0000259" key="10">
    <source>
        <dbReference type="Pfam" id="PF12704"/>
    </source>
</evidence>
<comment type="similarity">
    <text evidence="6">Belongs to the ABC-4 integral membrane protein family.</text>
</comment>
<feature type="transmembrane region" description="Helical" evidence="8">
    <location>
        <begin position="504"/>
        <end position="524"/>
    </location>
</feature>
<keyword evidence="12" id="KW-1185">Reference proteome</keyword>
<comment type="subcellular location">
    <subcellularLocation>
        <location evidence="1">Cell membrane</location>
        <topology evidence="1">Multi-pass membrane protein</topology>
    </subcellularLocation>
</comment>
<evidence type="ECO:0000256" key="7">
    <source>
        <dbReference type="SAM" id="MobiDB-lite"/>
    </source>
</evidence>
<feature type="transmembrane region" description="Helical" evidence="8">
    <location>
        <begin position="426"/>
        <end position="446"/>
    </location>
</feature>
<evidence type="ECO:0000256" key="5">
    <source>
        <dbReference type="ARBA" id="ARBA00023136"/>
    </source>
</evidence>
<evidence type="ECO:0000256" key="4">
    <source>
        <dbReference type="ARBA" id="ARBA00022989"/>
    </source>
</evidence>
<organism evidence="11 12">
    <name type="scientific">Crateriforma conspicua</name>
    <dbReference type="NCBI Taxonomy" id="2527996"/>
    <lineage>
        <taxon>Bacteria</taxon>
        <taxon>Pseudomonadati</taxon>
        <taxon>Planctomycetota</taxon>
        <taxon>Planctomycetia</taxon>
        <taxon>Planctomycetales</taxon>
        <taxon>Planctomycetaceae</taxon>
        <taxon>Crateriforma</taxon>
    </lineage>
</organism>
<feature type="transmembrane region" description="Helical" evidence="8">
    <location>
        <begin position="21"/>
        <end position="41"/>
    </location>
</feature>
<feature type="transmembrane region" description="Helical" evidence="8">
    <location>
        <begin position="924"/>
        <end position="947"/>
    </location>
</feature>
<dbReference type="Pfam" id="PF12704">
    <property type="entry name" value="MacB_PCD"/>
    <property type="match status" value="2"/>
</dbReference>
<evidence type="ECO:0000256" key="1">
    <source>
        <dbReference type="ARBA" id="ARBA00004651"/>
    </source>
</evidence>
<dbReference type="InterPro" id="IPR003838">
    <property type="entry name" value="ABC3_permease_C"/>
</dbReference>
<keyword evidence="4 8" id="KW-1133">Transmembrane helix</keyword>
<feature type="transmembrane region" description="Helical" evidence="8">
    <location>
        <begin position="876"/>
        <end position="904"/>
    </location>
</feature>
<feature type="transmembrane region" description="Helical" evidence="8">
    <location>
        <begin position="334"/>
        <end position="357"/>
    </location>
</feature>
<accession>A0A5C5Y294</accession>
<dbReference type="GO" id="GO:0022857">
    <property type="term" value="F:transmembrane transporter activity"/>
    <property type="evidence" value="ECO:0007669"/>
    <property type="project" value="TreeGrafter"/>
</dbReference>
<dbReference type="RefSeq" id="WP_231598418.1">
    <property type="nucleotide sequence ID" value="NZ_SJPL01000001.1"/>
</dbReference>
<feature type="domain" description="ABC3 transporter permease C-terminal" evidence="9">
    <location>
        <begin position="337"/>
        <end position="453"/>
    </location>
</feature>
<feature type="domain" description="MacB-like periplasmic core" evidence="10">
    <location>
        <begin position="24"/>
        <end position="204"/>
    </location>
</feature>
<keyword evidence="5 8" id="KW-0472">Membrane</keyword>
<dbReference type="Pfam" id="PF02687">
    <property type="entry name" value="FtsX"/>
    <property type="match status" value="2"/>
</dbReference>
<dbReference type="EMBL" id="SJPL01000001">
    <property type="protein sequence ID" value="TWT69290.1"/>
    <property type="molecule type" value="Genomic_DNA"/>
</dbReference>
<evidence type="ECO:0000313" key="11">
    <source>
        <dbReference type="EMBL" id="TWT69290.1"/>
    </source>
</evidence>
<dbReference type="Proteomes" id="UP000317238">
    <property type="component" value="Unassembled WGS sequence"/>
</dbReference>
<feature type="transmembrane region" description="Helical" evidence="8">
    <location>
        <begin position="377"/>
        <end position="406"/>
    </location>
</feature>
<evidence type="ECO:0000256" key="2">
    <source>
        <dbReference type="ARBA" id="ARBA00022475"/>
    </source>
</evidence>
<evidence type="ECO:0000256" key="6">
    <source>
        <dbReference type="ARBA" id="ARBA00038076"/>
    </source>
</evidence>
<feature type="region of interest" description="Disordered" evidence="7">
    <location>
        <begin position="203"/>
        <end position="246"/>
    </location>
</feature>
<dbReference type="PANTHER" id="PTHR30572">
    <property type="entry name" value="MEMBRANE COMPONENT OF TRANSPORTER-RELATED"/>
    <property type="match status" value="1"/>
</dbReference>
<feature type="transmembrane region" description="Helical" evidence="8">
    <location>
        <begin position="551"/>
        <end position="569"/>
    </location>
</feature>
<evidence type="ECO:0000259" key="9">
    <source>
        <dbReference type="Pfam" id="PF02687"/>
    </source>
</evidence>
<dbReference type="InterPro" id="IPR025857">
    <property type="entry name" value="MacB_PCD"/>
</dbReference>
<dbReference type="InterPro" id="IPR050250">
    <property type="entry name" value="Macrolide_Exporter_MacB"/>
</dbReference>
<feature type="domain" description="ABC3 transporter permease C-terminal" evidence="9">
    <location>
        <begin position="836"/>
        <end position="957"/>
    </location>
</feature>
<sequence>MMHHWKLIRKLVVAPMRRRPGRAIITLIGVTASTCAVVWMVSGYDALVSKLDENADRYMGQFDFLMVPQGRPGSHPEMGDALITDLQSDPGVMVANVIDQSRVTVATTHSDSDEPSALGLLVGDRPPVFGAPPLDPTLVSTAAVEPPAEMVQGQWLTESSSSDVAVISRKAAERLGVNLGDTLKLTSIANAVMVKVVGVVEQPSDAPSLGGRGGGPGGGRSGGGRSGANGRGGADTNDLGPSPSNISVPGSFVTGVAVDAVYVRPPLAERINGYKPKASLVQLALRDTVSPSEFRRAWHKRLSSAKPPVQLVDLSDVQRGLESTRTVRGQRAQAWAATGMAAVAAVFIIFTTLSMGVSERSREFAMLRAIGLSRLQVAGVIAGESLILASVGWVAGLAAGAAMVMLGSRIFPGLFEAGAVLGTTTVVLSGVAVMTGALAAAVVPAWRAMRISPMDAMVDRVAHPRPAIWATIAMFGVALILLAPVLVFWVSLPPETRLSAYTLIAYPALMLGMLAITPYAVILCDRWVTPVIARIVGLNPRMMQQVVTNHLWRSIGAALALSVGLALYTSTQTWGYSMLQPFLPGDWMPDAFVAFHPVGLNQQQASELPQIPGVQADAVLPVAIEQAKFDWGDQPPQLLRQDNAIVCGVDPMRAFTGADPMLKMRFIEGDAVSAADAISRGGSCLISSDFQMMAGCGVGDTVRLIPPQGDGEVVEYQIAGVVTLPGWHWFTKFSGVRRHFVRTSTMVFANQADVQNDFRLGPIEYFWFNFDSAASEDAVESELQSLAERNAGAAFSDEQYGTITAYRPFARLTTTDRVLKSIRLRADEMIWGLSWMPLLTLAIMSLAIVNTMVASVRARTWEFGVMRSVGLSRWQLVRMIFCESVLIGLIACGLSLMFGLIAGWCGVGMALYGGSFFAGPPEFIIPWSQLAFGFAVTVGLCALAALWPAYEAGRAEPLDLLRAGRAAV</sequence>
<feature type="transmembrane region" description="Helical" evidence="8">
    <location>
        <begin position="467"/>
        <end position="492"/>
    </location>
</feature>
<keyword evidence="2" id="KW-1003">Cell membrane</keyword>
<evidence type="ECO:0000256" key="8">
    <source>
        <dbReference type="SAM" id="Phobius"/>
    </source>
</evidence>
<evidence type="ECO:0000256" key="3">
    <source>
        <dbReference type="ARBA" id="ARBA00022692"/>
    </source>
</evidence>
<feature type="transmembrane region" description="Helical" evidence="8">
    <location>
        <begin position="829"/>
        <end position="856"/>
    </location>
</feature>
<proteinExistence type="inferred from homology"/>
<comment type="caution">
    <text evidence="11">The sequence shown here is derived from an EMBL/GenBank/DDBJ whole genome shotgun (WGS) entry which is preliminary data.</text>
</comment>
<feature type="domain" description="MacB-like periplasmic core" evidence="10">
    <location>
        <begin position="555"/>
        <end position="785"/>
    </location>
</feature>
<dbReference type="PANTHER" id="PTHR30572:SF4">
    <property type="entry name" value="ABC TRANSPORTER PERMEASE YTRF"/>
    <property type="match status" value="1"/>
</dbReference>
<gene>
    <name evidence="11" type="ORF">Pan14r_15750</name>
</gene>
<reference evidence="11 12" key="1">
    <citation type="submission" date="2019-02" db="EMBL/GenBank/DDBJ databases">
        <title>Deep-cultivation of Planctomycetes and their phenomic and genomic characterization uncovers novel biology.</title>
        <authorList>
            <person name="Wiegand S."/>
            <person name="Jogler M."/>
            <person name="Boedeker C."/>
            <person name="Pinto D."/>
            <person name="Vollmers J."/>
            <person name="Rivas-Marin E."/>
            <person name="Kohn T."/>
            <person name="Peeters S.H."/>
            <person name="Heuer A."/>
            <person name="Rast P."/>
            <person name="Oberbeckmann S."/>
            <person name="Bunk B."/>
            <person name="Jeske O."/>
            <person name="Meyerdierks A."/>
            <person name="Storesund J.E."/>
            <person name="Kallscheuer N."/>
            <person name="Luecker S."/>
            <person name="Lage O.M."/>
            <person name="Pohl T."/>
            <person name="Merkel B.J."/>
            <person name="Hornburger P."/>
            <person name="Mueller R.-W."/>
            <person name="Bruemmer F."/>
            <person name="Labrenz M."/>
            <person name="Spormann A.M."/>
            <person name="Op Den Camp H."/>
            <person name="Overmann J."/>
            <person name="Amann R."/>
            <person name="Jetten M.S.M."/>
            <person name="Mascher T."/>
            <person name="Medema M.H."/>
            <person name="Devos D.P."/>
            <person name="Kaster A.-K."/>
            <person name="Ovreas L."/>
            <person name="Rohde M."/>
            <person name="Galperin M.Y."/>
            <person name="Jogler C."/>
        </authorList>
    </citation>
    <scope>NUCLEOTIDE SEQUENCE [LARGE SCALE GENOMIC DNA]</scope>
    <source>
        <strain evidence="11 12">Pan14r</strain>
    </source>
</reference>